<dbReference type="InterPro" id="IPR036152">
    <property type="entry name" value="Asp/glu_Ase-like_sf"/>
</dbReference>
<dbReference type="STRING" id="151549.A0A4C1W1T0"/>
<keyword evidence="5" id="KW-1185">Reference proteome</keyword>
<dbReference type="EC" id="3.5.1.1" evidence="1"/>
<dbReference type="SMART" id="SM00870">
    <property type="entry name" value="Asparaginase"/>
    <property type="match status" value="1"/>
</dbReference>
<evidence type="ECO:0000313" key="5">
    <source>
        <dbReference type="Proteomes" id="UP000299102"/>
    </source>
</evidence>
<dbReference type="InterPro" id="IPR041725">
    <property type="entry name" value="L-asparaginase_I"/>
</dbReference>
<dbReference type="OrthoDB" id="542841at2759"/>
<protein>
    <recommendedName>
        <fullName evidence="1">asparaginase</fullName>
        <ecNumber evidence="1">3.5.1.1</ecNumber>
    </recommendedName>
</protein>
<dbReference type="PANTHER" id="PTHR11707:SF28">
    <property type="entry name" value="60 KDA LYSOPHOSPHOLIPASE"/>
    <property type="match status" value="1"/>
</dbReference>
<dbReference type="Pfam" id="PF17763">
    <property type="entry name" value="Asparaginase_C"/>
    <property type="match status" value="1"/>
</dbReference>
<dbReference type="PIRSF" id="PIRSF001220">
    <property type="entry name" value="L-ASNase_gatD"/>
    <property type="match status" value="1"/>
</dbReference>
<dbReference type="Proteomes" id="UP000299102">
    <property type="component" value="Unassembled WGS sequence"/>
</dbReference>
<dbReference type="InterPro" id="IPR027474">
    <property type="entry name" value="L-asparaginase_N"/>
</dbReference>
<accession>A0A4C1W1T0</accession>
<dbReference type="InterPro" id="IPR027473">
    <property type="entry name" value="L-asparaginase_C"/>
</dbReference>
<dbReference type="SUPFAM" id="SSF53774">
    <property type="entry name" value="Glutaminase/Asparaginase"/>
    <property type="match status" value="2"/>
</dbReference>
<comment type="caution">
    <text evidence="4">The sequence shown here is derived from an EMBL/GenBank/DDBJ whole genome shotgun (WGS) entry which is preliminary data.</text>
</comment>
<dbReference type="PRINTS" id="PR00139">
    <property type="entry name" value="ASNGLNASE"/>
</dbReference>
<organism evidence="4 5">
    <name type="scientific">Eumeta variegata</name>
    <name type="common">Bagworm moth</name>
    <name type="synonym">Eumeta japonica</name>
    <dbReference type="NCBI Taxonomy" id="151549"/>
    <lineage>
        <taxon>Eukaryota</taxon>
        <taxon>Metazoa</taxon>
        <taxon>Ecdysozoa</taxon>
        <taxon>Arthropoda</taxon>
        <taxon>Hexapoda</taxon>
        <taxon>Insecta</taxon>
        <taxon>Pterygota</taxon>
        <taxon>Neoptera</taxon>
        <taxon>Endopterygota</taxon>
        <taxon>Lepidoptera</taxon>
        <taxon>Glossata</taxon>
        <taxon>Ditrysia</taxon>
        <taxon>Tineoidea</taxon>
        <taxon>Psychidae</taxon>
        <taxon>Oiketicinae</taxon>
        <taxon>Eumeta</taxon>
    </lineage>
</organism>
<dbReference type="CDD" id="cd08963">
    <property type="entry name" value="L-asparaginase_I"/>
    <property type="match status" value="1"/>
</dbReference>
<dbReference type="InterPro" id="IPR040919">
    <property type="entry name" value="Asparaginase_C"/>
</dbReference>
<reference evidence="4 5" key="1">
    <citation type="journal article" date="2019" name="Commun. Biol.">
        <title>The bagworm genome reveals a unique fibroin gene that provides high tensile strength.</title>
        <authorList>
            <person name="Kono N."/>
            <person name="Nakamura H."/>
            <person name="Ohtoshi R."/>
            <person name="Tomita M."/>
            <person name="Numata K."/>
            <person name="Arakawa K."/>
        </authorList>
    </citation>
    <scope>NUCLEOTIDE SEQUENCE [LARGE SCALE GENOMIC DNA]</scope>
</reference>
<evidence type="ECO:0000313" key="4">
    <source>
        <dbReference type="EMBL" id="GBP44015.1"/>
    </source>
</evidence>
<evidence type="ECO:0000259" key="3">
    <source>
        <dbReference type="Pfam" id="PF17763"/>
    </source>
</evidence>
<name>A0A4C1W1T0_EUMVA</name>
<dbReference type="InterPro" id="IPR006034">
    <property type="entry name" value="Asparaginase/glutaminase-like"/>
</dbReference>
<dbReference type="AlphaFoldDB" id="A0A4C1W1T0"/>
<dbReference type="GO" id="GO:0009066">
    <property type="term" value="P:aspartate family amino acid metabolic process"/>
    <property type="evidence" value="ECO:0007669"/>
    <property type="project" value="UniProtKB-ARBA"/>
</dbReference>
<dbReference type="Gene3D" id="3.40.50.40">
    <property type="match status" value="1"/>
</dbReference>
<feature type="domain" description="Asparaginase/glutaminase C-terminal" evidence="3">
    <location>
        <begin position="271"/>
        <end position="389"/>
    </location>
</feature>
<dbReference type="Pfam" id="PF00710">
    <property type="entry name" value="Asparaginase"/>
    <property type="match status" value="1"/>
</dbReference>
<evidence type="ECO:0000259" key="2">
    <source>
        <dbReference type="Pfam" id="PF00710"/>
    </source>
</evidence>
<evidence type="ECO:0000256" key="1">
    <source>
        <dbReference type="ARBA" id="ARBA00012920"/>
    </source>
</evidence>
<dbReference type="GO" id="GO:0004067">
    <property type="term" value="F:asparaginase activity"/>
    <property type="evidence" value="ECO:0007669"/>
    <property type="project" value="UniProtKB-UniRule"/>
</dbReference>
<sequence length="413" mass="46259">MNASSECRRLLAIYTGGTFGMLKNDKGVLVPQKDIEAVIRRLPQLHDAAYWKQHLEVDEDSKDYLVLPDGKDTTMKVFYKILEYEELKDSSDFNVDDWIKMARDIKKYYDEYDGFVVLHGTDTTAYGASALSFMLESIGKTVVLTGAQVPIFQPRSDGLNNFLSALLIAATHHIPEVTVFFGAKLFRGNRLSIGTEKSFKEYFQKVPDSNPDQDRIDLVKKVSNTRIYGFDSPNYPALLEAKSTLEWDPHGPPSELPKARDCTLHDQLCRNVYVLKVAPTITGDIIKAICRPPIEGDVSQTSIRPGVILETLGNGNMPIKRREIYDELRAAVRSGIIIVNVTQCINGTVLSKPLYETGRLVAECGVVPAYDMTQEAAMAKLAYVLTKKELTYDQKVQVGLPRMYAVTGPNRYT</sequence>
<feature type="domain" description="L-asparaginase N-terminal" evidence="2">
    <location>
        <begin position="9"/>
        <end position="192"/>
    </location>
</feature>
<dbReference type="EMBL" id="BGZK01000445">
    <property type="protein sequence ID" value="GBP44015.1"/>
    <property type="molecule type" value="Genomic_DNA"/>
</dbReference>
<dbReference type="PANTHER" id="PTHR11707">
    <property type="entry name" value="L-ASPARAGINASE"/>
    <property type="match status" value="1"/>
</dbReference>
<dbReference type="InterPro" id="IPR037152">
    <property type="entry name" value="L-asparaginase_N_sf"/>
</dbReference>
<dbReference type="Gene3D" id="3.40.50.1170">
    <property type="entry name" value="L-asparaginase, N-terminal domain"/>
    <property type="match status" value="1"/>
</dbReference>
<dbReference type="PROSITE" id="PS51732">
    <property type="entry name" value="ASN_GLN_ASE_3"/>
    <property type="match status" value="1"/>
</dbReference>
<gene>
    <name evidence="4" type="ORF">EVAR_27184_1</name>
</gene>
<proteinExistence type="predicted"/>
<dbReference type="PIRSF" id="PIRSF500176">
    <property type="entry name" value="L_ASNase"/>
    <property type="match status" value="1"/>
</dbReference>
<dbReference type="SFLD" id="SFLDS00057">
    <property type="entry name" value="Glutaminase/Asparaginase"/>
    <property type="match status" value="1"/>
</dbReference>